<dbReference type="AlphaFoldDB" id="A0A1Y1UDH4"/>
<organism evidence="2 3">
    <name type="scientific">Kockovaella imperatae</name>
    <dbReference type="NCBI Taxonomy" id="4999"/>
    <lineage>
        <taxon>Eukaryota</taxon>
        <taxon>Fungi</taxon>
        <taxon>Dikarya</taxon>
        <taxon>Basidiomycota</taxon>
        <taxon>Agaricomycotina</taxon>
        <taxon>Tremellomycetes</taxon>
        <taxon>Tremellales</taxon>
        <taxon>Cuniculitremaceae</taxon>
        <taxon>Kockovaella</taxon>
    </lineage>
</organism>
<dbReference type="STRING" id="4999.A0A1Y1UDH4"/>
<evidence type="ECO:0008006" key="4">
    <source>
        <dbReference type="Google" id="ProtNLM"/>
    </source>
</evidence>
<accession>A0A1Y1UDH4</accession>
<evidence type="ECO:0000313" key="3">
    <source>
        <dbReference type="Proteomes" id="UP000193218"/>
    </source>
</evidence>
<dbReference type="PANTHER" id="PTHR40616">
    <property type="entry name" value="LINALOOL DEHYDRATASE_ISOMERASE DOMAIN-CONTAINING PROTEIN"/>
    <property type="match status" value="1"/>
</dbReference>
<dbReference type="OrthoDB" id="2580323at2759"/>
<dbReference type="PANTHER" id="PTHR40616:SF1">
    <property type="entry name" value="LINALOOL DEHYDRATASE_ISOMERASE DOMAIN-CONTAINING PROTEIN"/>
    <property type="match status" value="1"/>
</dbReference>
<gene>
    <name evidence="2" type="ORF">BD324DRAFT_657052</name>
</gene>
<feature type="signal peptide" evidence="1">
    <location>
        <begin position="1"/>
        <end position="19"/>
    </location>
</feature>
<protein>
    <recommendedName>
        <fullName evidence="4">Six-hairpin glycosidase-like protein</fullName>
    </recommendedName>
</protein>
<proteinExistence type="predicted"/>
<keyword evidence="1" id="KW-0732">Signal</keyword>
<dbReference type="InParanoid" id="A0A1Y1UDH4"/>
<feature type="chain" id="PRO_5011988056" description="Six-hairpin glycosidase-like protein" evidence="1">
    <location>
        <begin position="20"/>
        <end position="557"/>
    </location>
</feature>
<comment type="caution">
    <text evidence="2">The sequence shown here is derived from an EMBL/GenBank/DDBJ whole genome shotgun (WGS) entry which is preliminary data.</text>
</comment>
<keyword evidence="3" id="KW-1185">Reference proteome</keyword>
<evidence type="ECO:0000256" key="1">
    <source>
        <dbReference type="SAM" id="SignalP"/>
    </source>
</evidence>
<name>A0A1Y1UDH4_9TREE</name>
<dbReference type="GeneID" id="33560664"/>
<dbReference type="Proteomes" id="UP000193218">
    <property type="component" value="Unassembled WGS sequence"/>
</dbReference>
<sequence length="557" mass="62685">MLGSISLFALLATFTSATAIPTKRWPAPSPALSLNQWDQAMFDVSMQIGDWSWEPSTGWIESDDDNGHTSSRFTSWYVPGLLHRNATGDLENAIWAIENVISVQFDNAEWIGQPWYWDYKQASDIPAPNNQTYPASIYNTYDPNWAFFIGLQFVQIVSEFEEMLPPTLVESMVNSTYKAARMLMTRVGYDGDNLVTAYSNPAIGRAIVVEWVGDRLNDANLTAAGNQYAQDIYDLFTANGYNTLGEYNVPTYYGIDVLGLCSWIRYAPSGSKLPGYGQYILQNLWADIAEHYNYNLKNMVGPYDRVYHRNMLIDDSIISLFFWLLIGRENAPVAPIGMESTTYDLREGVAFALVGQTLRDNVNASTVARLTEYPTEDREFTRYIRVSLHNDTTRVNTAWINENVMAGGQQVAEEVSRGSQFTPMIAHWKSGNTSMASRPFVSFFQQYDTTTSYNNTVTANHITVSYPNTTQSGTDMFMFLIGDIPAPFYAAGEIMHGFDNLPCLSVNITSQGLNGTVDYGDYCDFSIQSNCMYPVTYYVDPDFKGTPTMEFDLTYTC</sequence>
<reference evidence="2 3" key="1">
    <citation type="submission" date="2017-03" db="EMBL/GenBank/DDBJ databases">
        <title>Widespread Adenine N6-methylation of Active Genes in Fungi.</title>
        <authorList>
            <consortium name="DOE Joint Genome Institute"/>
            <person name="Mondo S.J."/>
            <person name="Dannebaum R.O."/>
            <person name="Kuo R.C."/>
            <person name="Louie K.B."/>
            <person name="Bewick A.J."/>
            <person name="Labutti K."/>
            <person name="Haridas S."/>
            <person name="Kuo A."/>
            <person name="Salamov A."/>
            <person name="Ahrendt S.R."/>
            <person name="Lau R."/>
            <person name="Bowen B.P."/>
            <person name="Lipzen A."/>
            <person name="Sullivan W."/>
            <person name="Andreopoulos W.B."/>
            <person name="Clum A."/>
            <person name="Lindquist E."/>
            <person name="Daum C."/>
            <person name="Northen T.R."/>
            <person name="Ramamoorthy G."/>
            <person name="Schmitz R.J."/>
            <person name="Gryganskyi A."/>
            <person name="Culley D."/>
            <person name="Magnuson J."/>
            <person name="James T.Y."/>
            <person name="O'Malley M.A."/>
            <person name="Stajich J.E."/>
            <person name="Spatafora J.W."/>
            <person name="Visel A."/>
            <person name="Grigoriev I.V."/>
        </authorList>
    </citation>
    <scope>NUCLEOTIDE SEQUENCE [LARGE SCALE GENOMIC DNA]</scope>
    <source>
        <strain evidence="2 3">NRRL Y-17943</strain>
    </source>
</reference>
<dbReference type="RefSeq" id="XP_021870237.1">
    <property type="nucleotide sequence ID" value="XM_022018855.1"/>
</dbReference>
<dbReference type="EMBL" id="NBSH01000009">
    <property type="protein sequence ID" value="ORX36108.1"/>
    <property type="molecule type" value="Genomic_DNA"/>
</dbReference>
<evidence type="ECO:0000313" key="2">
    <source>
        <dbReference type="EMBL" id="ORX36108.1"/>
    </source>
</evidence>